<evidence type="ECO:0000256" key="1">
    <source>
        <dbReference type="ARBA" id="ARBA00001917"/>
    </source>
</evidence>
<name>A0A7T4A7M3_AERJA</name>
<dbReference type="GO" id="GO:0004497">
    <property type="term" value="F:monooxygenase activity"/>
    <property type="evidence" value="ECO:0007669"/>
    <property type="project" value="UniProtKB-KW"/>
</dbReference>
<keyword evidence="3" id="KW-0216">Detoxification</keyword>
<comment type="cofactor">
    <cofactor evidence="1">
        <name>FMN</name>
        <dbReference type="ChEBI" id="CHEBI:58210"/>
    </cofactor>
</comment>
<evidence type="ECO:0000256" key="9">
    <source>
        <dbReference type="ARBA" id="ARBA00049401"/>
    </source>
</evidence>
<dbReference type="PANTHER" id="PTHR42747">
    <property type="entry name" value="NITRONATE MONOOXYGENASE-RELATED"/>
    <property type="match status" value="1"/>
</dbReference>
<dbReference type="Pfam" id="PF03060">
    <property type="entry name" value="NMO"/>
    <property type="match status" value="1"/>
</dbReference>
<proteinExistence type="inferred from homology"/>
<sequence length="356" mass="37617">MDAPSRFARRLGLRYPLIQAPMAGVQDHRLAIAACQSGLLGSLPAAMLGCEQLSAQLQAMRAATDAPFNVNFFCHRQEEPDPDQQMRWQQALSPYYAEFDISMAAATAAAARAPTRAPFNEQHVELLTGFRPAVVSFHFGLPAPELLASVKASGAYVLASATTVAEALWLAHHGADAVIAQGLEAGGHRGHFLSDDLALQQRTFTLLPEILAAIDLPVIAAGGIVDGKGIANALALGASAVQMGTAFLCCHEATTSPLHRAALHSSRGEHTALTNLFSGRPARGISNRLMRELGPLSDLAPCFPYASGALALLRAVAESRGDSGFSPLWAGQDLSGCRELPLSELVAEWIKEAGLV</sequence>
<comment type="similarity">
    <text evidence="2">Belongs to the nitronate monooxygenase family. NMO class I subfamily.</text>
</comment>
<organism evidence="10 11">
    <name type="scientific">Aeromonas jandaei</name>
    <dbReference type="NCBI Taxonomy" id="650"/>
    <lineage>
        <taxon>Bacteria</taxon>
        <taxon>Pseudomonadati</taxon>
        <taxon>Pseudomonadota</taxon>
        <taxon>Gammaproteobacteria</taxon>
        <taxon>Aeromonadales</taxon>
        <taxon>Aeromonadaceae</taxon>
        <taxon>Aeromonas</taxon>
    </lineage>
</organism>
<accession>A0A7T4A7M3</accession>
<keyword evidence="11" id="KW-1185">Reference proteome</keyword>
<dbReference type="Proteomes" id="UP000595481">
    <property type="component" value="Chromosome"/>
</dbReference>
<protein>
    <recommendedName>
        <fullName evidence="8">Propionate 3-nitronate monooxygenase</fullName>
    </recommendedName>
</protein>
<dbReference type="Gene3D" id="3.20.20.70">
    <property type="entry name" value="Aldolase class I"/>
    <property type="match status" value="1"/>
</dbReference>
<keyword evidence="7 10" id="KW-0503">Monooxygenase</keyword>
<evidence type="ECO:0000256" key="3">
    <source>
        <dbReference type="ARBA" id="ARBA00022575"/>
    </source>
</evidence>
<keyword evidence="4" id="KW-0285">Flavoprotein</keyword>
<evidence type="ECO:0000313" key="10">
    <source>
        <dbReference type="EMBL" id="QQB18804.1"/>
    </source>
</evidence>
<dbReference type="RefSeq" id="WP_042030521.1">
    <property type="nucleotide sequence ID" value="NZ_CAWMFX010000017.1"/>
</dbReference>
<dbReference type="InterPro" id="IPR013785">
    <property type="entry name" value="Aldolase_TIM"/>
</dbReference>
<evidence type="ECO:0000256" key="2">
    <source>
        <dbReference type="ARBA" id="ARBA00009881"/>
    </source>
</evidence>
<evidence type="ECO:0000256" key="8">
    <source>
        <dbReference type="ARBA" id="ARBA00031155"/>
    </source>
</evidence>
<keyword evidence="5" id="KW-0288">FMN</keyword>
<reference evidence="10 11" key="1">
    <citation type="submission" date="2020-12" db="EMBL/GenBank/DDBJ databases">
        <title>FDA dAtabase for Regulatory Grade micrObial Sequences (FDA-ARGOS): Supporting development and validation of Infectious Disease Dx tests.</title>
        <authorList>
            <person name="Sproer C."/>
            <person name="Gronow S."/>
            <person name="Severitt S."/>
            <person name="Schroder I."/>
            <person name="Tallon L."/>
            <person name="Sadzewicz L."/>
            <person name="Zhao X."/>
            <person name="Boylan J."/>
            <person name="Ott S."/>
            <person name="Bowen H."/>
            <person name="Vavikolanu K."/>
            <person name="Mehta A."/>
            <person name="Aluvathingal J."/>
            <person name="Nadendla S."/>
            <person name="Lowell S."/>
            <person name="Myers T."/>
            <person name="Yan Y."/>
            <person name="Sichtig H."/>
        </authorList>
    </citation>
    <scope>NUCLEOTIDE SEQUENCE [LARGE SCALE GENOMIC DNA]</scope>
    <source>
        <strain evidence="10 11">FDAARGOS_986</strain>
    </source>
</reference>
<dbReference type="GeneID" id="69552556"/>
<dbReference type="EMBL" id="CP066092">
    <property type="protein sequence ID" value="QQB18804.1"/>
    <property type="molecule type" value="Genomic_DNA"/>
</dbReference>
<keyword evidence="6" id="KW-0560">Oxidoreductase</keyword>
<dbReference type="PANTHER" id="PTHR42747:SF3">
    <property type="entry name" value="NITRONATE MONOOXYGENASE-RELATED"/>
    <property type="match status" value="1"/>
</dbReference>
<evidence type="ECO:0000256" key="5">
    <source>
        <dbReference type="ARBA" id="ARBA00022643"/>
    </source>
</evidence>
<evidence type="ECO:0000256" key="4">
    <source>
        <dbReference type="ARBA" id="ARBA00022630"/>
    </source>
</evidence>
<dbReference type="SUPFAM" id="SSF51412">
    <property type="entry name" value="Inosine monophosphate dehydrogenase (IMPDH)"/>
    <property type="match status" value="1"/>
</dbReference>
<dbReference type="CDD" id="cd04730">
    <property type="entry name" value="NPD_like"/>
    <property type="match status" value="1"/>
</dbReference>
<evidence type="ECO:0000256" key="7">
    <source>
        <dbReference type="ARBA" id="ARBA00023033"/>
    </source>
</evidence>
<evidence type="ECO:0000313" key="11">
    <source>
        <dbReference type="Proteomes" id="UP000595481"/>
    </source>
</evidence>
<comment type="catalytic activity">
    <reaction evidence="9">
        <text>3 propionate 3-nitronate + 3 O2 + H2O = 3 3-oxopropanoate + 2 nitrate + nitrite + H2O2 + 3 H(+)</text>
        <dbReference type="Rhea" id="RHEA:57332"/>
        <dbReference type="ChEBI" id="CHEBI:15377"/>
        <dbReference type="ChEBI" id="CHEBI:15378"/>
        <dbReference type="ChEBI" id="CHEBI:15379"/>
        <dbReference type="ChEBI" id="CHEBI:16240"/>
        <dbReference type="ChEBI" id="CHEBI:16301"/>
        <dbReference type="ChEBI" id="CHEBI:17632"/>
        <dbReference type="ChEBI" id="CHEBI:33190"/>
        <dbReference type="ChEBI" id="CHEBI:136067"/>
    </reaction>
</comment>
<gene>
    <name evidence="10" type="ORF">I6H43_14730</name>
</gene>
<dbReference type="InterPro" id="IPR004136">
    <property type="entry name" value="NMO"/>
</dbReference>
<evidence type="ECO:0000256" key="6">
    <source>
        <dbReference type="ARBA" id="ARBA00023002"/>
    </source>
</evidence>